<feature type="compositionally biased region" description="Polar residues" evidence="1">
    <location>
        <begin position="262"/>
        <end position="276"/>
    </location>
</feature>
<reference evidence="3 4" key="1">
    <citation type="journal article" date="2025" name="Microbiol. Resour. Announc.">
        <title>Draft genome sequences for Neonectria magnoliae and Neonectria punicea, canker pathogens of Liriodendron tulipifera and Acer saccharum in West Virginia.</title>
        <authorList>
            <person name="Petronek H.M."/>
            <person name="Kasson M.T."/>
            <person name="Metheny A.M."/>
            <person name="Stauder C.M."/>
            <person name="Lovett B."/>
            <person name="Lynch S.C."/>
            <person name="Garnas J.R."/>
            <person name="Kasson L.R."/>
            <person name="Stajich J.E."/>
        </authorList>
    </citation>
    <scope>NUCLEOTIDE SEQUENCE [LARGE SCALE GENOMIC DNA]</scope>
    <source>
        <strain evidence="3 4">NRRL 64653</strain>
    </source>
</reference>
<feature type="compositionally biased region" description="Low complexity" evidence="1">
    <location>
        <begin position="707"/>
        <end position="719"/>
    </location>
</feature>
<feature type="compositionally biased region" description="Basic and acidic residues" evidence="1">
    <location>
        <begin position="836"/>
        <end position="845"/>
    </location>
</feature>
<proteinExistence type="predicted"/>
<feature type="region of interest" description="Disordered" evidence="1">
    <location>
        <begin position="335"/>
        <end position="399"/>
    </location>
</feature>
<feature type="compositionally biased region" description="Basic and acidic residues" evidence="1">
    <location>
        <begin position="575"/>
        <end position="588"/>
    </location>
</feature>
<gene>
    <name evidence="3" type="ORF">QQX98_005700</name>
</gene>
<keyword evidence="4" id="KW-1185">Reference proteome</keyword>
<feature type="compositionally biased region" description="Low complexity" evidence="1">
    <location>
        <begin position="633"/>
        <end position="647"/>
    </location>
</feature>
<name>A0ABR1H425_9HYPO</name>
<dbReference type="Proteomes" id="UP001498476">
    <property type="component" value="Unassembled WGS sequence"/>
</dbReference>
<keyword evidence="2" id="KW-1133">Transmembrane helix</keyword>
<evidence type="ECO:0000256" key="2">
    <source>
        <dbReference type="SAM" id="Phobius"/>
    </source>
</evidence>
<feature type="region of interest" description="Disordered" evidence="1">
    <location>
        <begin position="616"/>
        <end position="665"/>
    </location>
</feature>
<feature type="compositionally biased region" description="Low complexity" evidence="1">
    <location>
        <begin position="244"/>
        <end position="260"/>
    </location>
</feature>
<protein>
    <submittedName>
        <fullName evidence="3">Uncharacterized protein</fullName>
    </submittedName>
</protein>
<feature type="region of interest" description="Disordered" evidence="1">
    <location>
        <begin position="235"/>
        <end position="281"/>
    </location>
</feature>
<evidence type="ECO:0000256" key="1">
    <source>
        <dbReference type="SAM" id="MobiDB-lite"/>
    </source>
</evidence>
<evidence type="ECO:0000313" key="4">
    <source>
        <dbReference type="Proteomes" id="UP001498476"/>
    </source>
</evidence>
<keyword evidence="2" id="KW-0812">Transmembrane</keyword>
<comment type="caution">
    <text evidence="3">The sequence shown here is derived from an EMBL/GenBank/DDBJ whole genome shotgun (WGS) entry which is preliminary data.</text>
</comment>
<sequence>MVRFASHVPREAEPTGPSLGLGWLLAFSLGGAVLLFTCVGLLLSWRIKSRPENDTTTTIYEVSNGTEEGKKKLGFTKRLTRRKYVMARSTSRISLSLPPLLPPLPTYQSFGFLHKGGRKRSRSWVEEDEFHGPKVNKSVRDNWFRRDSWIGKAPTLPSLMLDDAEKGDFDDVLDHTVGGQARENGHMLKRSQTAPPFSTQDLIDDPPVRVQAPGQLFMGPWQTDSDLHSILRSTELRLRDGRSPVKTPSSSPVKGGSPVKTPHSQKSISSQGSVKSAGTVGTVRITRMSVSPGKRATIHAMPVHAHSRKASINTIGSAALSLIADATQELVLPGGLSSPSRLKGQQWEPQKDTHLSPQGRSRSKSLESDQSSSLSTVYSVGEQEETREEQHHSQKGTYQTYDPFVENSLRGLAPKPALFGPRSLKKHSQKLSVSIPPQPPSNAIRPQFRQTSVSTQAVGGPPLLSIVLDPPTDPSPLKSDYFSNYGYDGLSLAFPLSPSMTSFVAPSVTTATDSDADTIGPEANETPNLDQGLPQTNRNSVATLDPTSPSTVTSEPFDEQDMLTLLMSSSAPRRALPEPPRHFSHIDESIMPTPLSPRPRRDFSQQLRKLSTVSNVSSLYEEESVVDDPAAVSTGSPSRRSTLRSLRSPPPGPPPRVDSTVGAGSMSVGNSVAELRRMNSMVSSYSVASVASSLYSKGDSPTLPELRNSPPRSSSRTNNMGRQKYLSLGISPPKKDAGAGRPLLTSRGSLGVKFCEDDFDGGKENVGPDFRSPRLDVSIPSGGLREGRRSSNLGRDSLITSLSKLGTVDELGIDQHHRGSVDSIGMYDNEGFLKSSPERHERETKGLCLRM</sequence>
<feature type="compositionally biased region" description="Polar residues" evidence="1">
    <location>
        <begin position="525"/>
        <end position="554"/>
    </location>
</feature>
<feature type="transmembrane region" description="Helical" evidence="2">
    <location>
        <begin position="20"/>
        <end position="43"/>
    </location>
</feature>
<keyword evidence="2" id="KW-0472">Membrane</keyword>
<evidence type="ECO:0000313" key="3">
    <source>
        <dbReference type="EMBL" id="KAK7415668.1"/>
    </source>
</evidence>
<dbReference type="EMBL" id="JAZAVJ010000079">
    <property type="protein sequence ID" value="KAK7415668.1"/>
    <property type="molecule type" value="Genomic_DNA"/>
</dbReference>
<feature type="region of interest" description="Disordered" evidence="1">
    <location>
        <begin position="511"/>
        <end position="555"/>
    </location>
</feature>
<accession>A0ABR1H425</accession>
<organism evidence="3 4">
    <name type="scientific">Neonectria punicea</name>
    <dbReference type="NCBI Taxonomy" id="979145"/>
    <lineage>
        <taxon>Eukaryota</taxon>
        <taxon>Fungi</taxon>
        <taxon>Dikarya</taxon>
        <taxon>Ascomycota</taxon>
        <taxon>Pezizomycotina</taxon>
        <taxon>Sordariomycetes</taxon>
        <taxon>Hypocreomycetidae</taxon>
        <taxon>Hypocreales</taxon>
        <taxon>Nectriaceae</taxon>
        <taxon>Neonectria</taxon>
    </lineage>
</organism>
<feature type="region of interest" description="Disordered" evidence="1">
    <location>
        <begin position="765"/>
        <end position="792"/>
    </location>
</feature>
<feature type="region of interest" description="Disordered" evidence="1">
    <location>
        <begin position="695"/>
        <end position="720"/>
    </location>
</feature>
<feature type="region of interest" description="Disordered" evidence="1">
    <location>
        <begin position="832"/>
        <end position="851"/>
    </location>
</feature>
<feature type="region of interest" description="Disordered" evidence="1">
    <location>
        <begin position="572"/>
        <end position="601"/>
    </location>
</feature>